<evidence type="ECO:0000259" key="5">
    <source>
        <dbReference type="PROSITE" id="PS52035"/>
    </source>
</evidence>
<feature type="region of interest" description="Disordered" evidence="4">
    <location>
        <begin position="174"/>
        <end position="202"/>
    </location>
</feature>
<dbReference type="GO" id="GO:0004181">
    <property type="term" value="F:metallocarboxypeptidase activity"/>
    <property type="evidence" value="ECO:0007669"/>
    <property type="project" value="InterPro"/>
</dbReference>
<reference evidence="6" key="1">
    <citation type="submission" date="2021-01" db="EMBL/GenBank/DDBJ databases">
        <authorList>
            <person name="Corre E."/>
            <person name="Pelletier E."/>
            <person name="Niang G."/>
            <person name="Scheremetjew M."/>
            <person name="Finn R."/>
            <person name="Kale V."/>
            <person name="Holt S."/>
            <person name="Cochrane G."/>
            <person name="Meng A."/>
            <person name="Brown T."/>
            <person name="Cohen L."/>
        </authorList>
    </citation>
    <scope>NUCLEOTIDE SEQUENCE</scope>
    <source>
        <strain evidence="6">NY070348D</strain>
    </source>
</reference>
<organism evidence="6">
    <name type="scientific">Mucochytrium quahogii</name>
    <dbReference type="NCBI Taxonomy" id="96639"/>
    <lineage>
        <taxon>Eukaryota</taxon>
        <taxon>Sar</taxon>
        <taxon>Stramenopiles</taxon>
        <taxon>Bigyra</taxon>
        <taxon>Labyrinthulomycetes</taxon>
        <taxon>Thraustochytrida</taxon>
        <taxon>Thraustochytriidae</taxon>
        <taxon>Mucochytrium</taxon>
    </lineage>
</organism>
<gene>
    <name evidence="6" type="ORF">QSP1433_LOCUS9595</name>
    <name evidence="7" type="ORF">QSP1433_LOCUS9596</name>
</gene>
<sequence>MNSCQGRWRIPSLSGSGMDPDMVEVSSDFDSGNCGNVQLIAENTLEISIAPDCAGTQFQTHSRTWFYFSVTNVPRETKLNFVIRNMGQQKPLFNHGMKPVIRIGQTAKWDRIPGAVHFSSISKQHFQIQFSHKFLCAKQSTSYFAFCYPHTYTECQALLNKLEARYGVETILEDDQNGPAEPESEAPPSAKANSGTRDTKKRRRRKIYFHRACLAKSLQNRRVDLLTITNAKKSDKNKFESQSISKVIHSNPSLFPLSTCREGGTETSCWKFEGKPIVFVSARVHPGETPSSFTFLGFLEFILDEKDPRACRLR</sequence>
<accession>A0A7S2S389</accession>
<dbReference type="EMBL" id="HBHK01015293">
    <property type="protein sequence ID" value="CAD9687662.1"/>
    <property type="molecule type" value="Transcribed_RNA"/>
</dbReference>
<evidence type="ECO:0000256" key="1">
    <source>
        <dbReference type="ARBA" id="ARBA00001947"/>
    </source>
</evidence>
<dbReference type="PANTHER" id="PTHR12756:SF12">
    <property type="entry name" value="CYTOSOLIC CARBOXYPEPTIDASE-LIKE PROTEIN 5"/>
    <property type="match status" value="1"/>
</dbReference>
<dbReference type="GO" id="GO:0008270">
    <property type="term" value="F:zinc ion binding"/>
    <property type="evidence" value="ECO:0007669"/>
    <property type="project" value="InterPro"/>
</dbReference>
<dbReference type="Pfam" id="PF18027">
    <property type="entry name" value="Pepdidase_M14_N"/>
    <property type="match status" value="1"/>
</dbReference>
<dbReference type="InterPro" id="IPR000834">
    <property type="entry name" value="Peptidase_M14"/>
</dbReference>
<name>A0A7S2S389_9STRA</name>
<dbReference type="Pfam" id="PF00246">
    <property type="entry name" value="Peptidase_M14"/>
    <property type="match status" value="1"/>
</dbReference>
<comment type="similarity">
    <text evidence="2 3">Belongs to the peptidase M14 family.</text>
</comment>
<comment type="cofactor">
    <cofactor evidence="1">
        <name>Zn(2+)</name>
        <dbReference type="ChEBI" id="CHEBI:29105"/>
    </cofactor>
</comment>
<dbReference type="PROSITE" id="PS52035">
    <property type="entry name" value="PEPTIDASE_M14"/>
    <property type="match status" value="1"/>
</dbReference>
<evidence type="ECO:0000256" key="4">
    <source>
        <dbReference type="SAM" id="MobiDB-lite"/>
    </source>
</evidence>
<evidence type="ECO:0000313" key="7">
    <source>
        <dbReference type="EMBL" id="CAD9687662.1"/>
    </source>
</evidence>
<dbReference type="GO" id="GO:0006508">
    <property type="term" value="P:proteolysis"/>
    <property type="evidence" value="ECO:0007669"/>
    <property type="project" value="InterPro"/>
</dbReference>
<dbReference type="Gene3D" id="3.40.630.10">
    <property type="entry name" value="Zn peptidases"/>
    <property type="match status" value="1"/>
</dbReference>
<evidence type="ECO:0000256" key="2">
    <source>
        <dbReference type="ARBA" id="ARBA00005988"/>
    </source>
</evidence>
<feature type="domain" description="Peptidase M14" evidence="5">
    <location>
        <begin position="148"/>
        <end position="314"/>
    </location>
</feature>
<dbReference type="Gene3D" id="2.60.40.3120">
    <property type="match status" value="1"/>
</dbReference>
<comment type="caution">
    <text evidence="3">Lacks conserved residue(s) required for the propagation of feature annotation.</text>
</comment>
<evidence type="ECO:0000256" key="3">
    <source>
        <dbReference type="PROSITE-ProRule" id="PRU01379"/>
    </source>
</evidence>
<proteinExistence type="inferred from homology"/>
<dbReference type="InterPro" id="IPR040626">
    <property type="entry name" value="Pepdidase_M14_N"/>
</dbReference>
<evidence type="ECO:0000313" key="6">
    <source>
        <dbReference type="EMBL" id="CAD9687659.1"/>
    </source>
</evidence>
<dbReference type="PANTHER" id="PTHR12756">
    <property type="entry name" value="CYTOSOLIC CARBOXYPEPTIDASE"/>
    <property type="match status" value="1"/>
</dbReference>
<protein>
    <recommendedName>
        <fullName evidence="5">Peptidase M14 domain-containing protein</fullName>
    </recommendedName>
</protein>
<dbReference type="InterPro" id="IPR050821">
    <property type="entry name" value="Cytosolic_carboxypeptidase"/>
</dbReference>
<dbReference type="SUPFAM" id="SSF53187">
    <property type="entry name" value="Zn-dependent exopeptidases"/>
    <property type="match status" value="1"/>
</dbReference>
<dbReference type="AlphaFoldDB" id="A0A7S2S389"/>
<dbReference type="EMBL" id="HBHK01015291">
    <property type="protein sequence ID" value="CAD9687659.1"/>
    <property type="molecule type" value="Transcribed_RNA"/>
</dbReference>